<evidence type="ECO:0008006" key="4">
    <source>
        <dbReference type="Google" id="ProtNLM"/>
    </source>
</evidence>
<reference evidence="2 3" key="1">
    <citation type="submission" date="2024-01" db="EMBL/GenBank/DDBJ databases">
        <title>The genomes of 5 underutilized Papilionoideae crops provide insights into root nodulation and disease resistanc.</title>
        <authorList>
            <person name="Yuan L."/>
        </authorList>
    </citation>
    <scope>NUCLEOTIDE SEQUENCE [LARGE SCALE GENOMIC DNA]</scope>
    <source>
        <strain evidence="2">ZHUSHIDOU_FW_LH</strain>
        <tissue evidence="2">Leaf</tissue>
    </source>
</reference>
<keyword evidence="1" id="KW-0472">Membrane</keyword>
<protein>
    <recommendedName>
        <fullName evidence="4">Transmembrane protein</fullName>
    </recommendedName>
</protein>
<dbReference type="Proteomes" id="UP001372338">
    <property type="component" value="Unassembled WGS sequence"/>
</dbReference>
<evidence type="ECO:0000256" key="1">
    <source>
        <dbReference type="SAM" id="Phobius"/>
    </source>
</evidence>
<name>A0AAN9HT24_CROPI</name>
<comment type="caution">
    <text evidence="2">The sequence shown here is derived from an EMBL/GenBank/DDBJ whole genome shotgun (WGS) entry which is preliminary data.</text>
</comment>
<feature type="transmembrane region" description="Helical" evidence="1">
    <location>
        <begin position="122"/>
        <end position="149"/>
    </location>
</feature>
<keyword evidence="1" id="KW-0812">Transmembrane</keyword>
<dbReference type="AlphaFoldDB" id="A0AAN9HT24"/>
<proteinExistence type="predicted"/>
<dbReference type="EMBL" id="JAYWIO010000008">
    <property type="protein sequence ID" value="KAK7244368.1"/>
    <property type="molecule type" value="Genomic_DNA"/>
</dbReference>
<evidence type="ECO:0000313" key="2">
    <source>
        <dbReference type="EMBL" id="KAK7244368.1"/>
    </source>
</evidence>
<keyword evidence="1" id="KW-1133">Transmembrane helix</keyword>
<feature type="transmembrane region" description="Helical" evidence="1">
    <location>
        <begin position="94"/>
        <end position="116"/>
    </location>
</feature>
<keyword evidence="3" id="KW-1185">Reference proteome</keyword>
<accession>A0AAN9HT24</accession>
<gene>
    <name evidence="2" type="ORF">RIF29_39189</name>
</gene>
<sequence length="154" mass="17413">MEIAVTQSVHPPLTQIKPKCTRRSLLSLTHSIDDHHGGRSILPLAATSLPPSFSTVVNYPAARVTPFLTLLPSWSRRRHHQPPSRRPPILHCRLHVSLIVFSDSLLCSLFAAPYSVRCSTTTVLFSLLFGIPSFLFFSFNLHPFLCFYYSHLLF</sequence>
<evidence type="ECO:0000313" key="3">
    <source>
        <dbReference type="Proteomes" id="UP001372338"/>
    </source>
</evidence>
<organism evidence="2 3">
    <name type="scientific">Crotalaria pallida</name>
    <name type="common">Smooth rattlebox</name>
    <name type="synonym">Crotalaria striata</name>
    <dbReference type="NCBI Taxonomy" id="3830"/>
    <lineage>
        <taxon>Eukaryota</taxon>
        <taxon>Viridiplantae</taxon>
        <taxon>Streptophyta</taxon>
        <taxon>Embryophyta</taxon>
        <taxon>Tracheophyta</taxon>
        <taxon>Spermatophyta</taxon>
        <taxon>Magnoliopsida</taxon>
        <taxon>eudicotyledons</taxon>
        <taxon>Gunneridae</taxon>
        <taxon>Pentapetalae</taxon>
        <taxon>rosids</taxon>
        <taxon>fabids</taxon>
        <taxon>Fabales</taxon>
        <taxon>Fabaceae</taxon>
        <taxon>Papilionoideae</taxon>
        <taxon>50 kb inversion clade</taxon>
        <taxon>genistoids sensu lato</taxon>
        <taxon>core genistoids</taxon>
        <taxon>Crotalarieae</taxon>
        <taxon>Crotalaria</taxon>
    </lineage>
</organism>